<dbReference type="PANTHER" id="PTHR47506">
    <property type="entry name" value="TRANSCRIPTIONAL REGULATORY PROTEIN"/>
    <property type="match status" value="1"/>
</dbReference>
<dbReference type="SUPFAM" id="SSF48498">
    <property type="entry name" value="Tetracyclin repressor-like, C-terminal domain"/>
    <property type="match status" value="1"/>
</dbReference>
<feature type="DNA-binding region" description="H-T-H motif" evidence="4">
    <location>
        <begin position="33"/>
        <end position="52"/>
    </location>
</feature>
<dbReference type="Pfam" id="PF00440">
    <property type="entry name" value="TetR_N"/>
    <property type="match status" value="1"/>
</dbReference>
<reference evidence="7" key="1">
    <citation type="submission" date="2016-10" db="EMBL/GenBank/DDBJ databases">
        <authorList>
            <person name="Varghese N."/>
            <person name="Submissions S."/>
        </authorList>
    </citation>
    <scope>NUCLEOTIDE SEQUENCE [LARGE SCALE GENOMIC DNA]</scope>
    <source>
        <strain evidence="7">IBRC-M10078</strain>
    </source>
</reference>
<evidence type="ECO:0000313" key="7">
    <source>
        <dbReference type="Proteomes" id="UP000199159"/>
    </source>
</evidence>
<dbReference type="PROSITE" id="PS01081">
    <property type="entry name" value="HTH_TETR_1"/>
    <property type="match status" value="1"/>
</dbReference>
<keyword evidence="7" id="KW-1185">Reference proteome</keyword>
<organism evidence="6 7">
    <name type="scientific">Litchfieldia salsa</name>
    <dbReference type="NCBI Taxonomy" id="930152"/>
    <lineage>
        <taxon>Bacteria</taxon>
        <taxon>Bacillati</taxon>
        <taxon>Bacillota</taxon>
        <taxon>Bacilli</taxon>
        <taxon>Bacillales</taxon>
        <taxon>Bacillaceae</taxon>
        <taxon>Litchfieldia</taxon>
    </lineage>
</organism>
<dbReference type="PROSITE" id="PS50977">
    <property type="entry name" value="HTH_TETR_2"/>
    <property type="match status" value="1"/>
</dbReference>
<name>A0A1H0WNY6_9BACI</name>
<sequence length="203" mass="23263">MPKVTEDYKEKRRVEILKKAEAVFIEKGFSHTTMTDIVNATGLSRGGLYHYFSNTDELYQAIIHEKDKSAEEYFNQLLDGFETAWEGLDTYLNEVEKALINSSTSFASVNLEYFIIGRHAEGRRDFISERYKQAIGHFTKLLGKGVEQGEFKPIQPVDAIANYLINIVDSMHIQLLVIDKEQSYISEQIEGVRIYLKRVLGKG</sequence>
<dbReference type="SUPFAM" id="SSF46689">
    <property type="entry name" value="Homeodomain-like"/>
    <property type="match status" value="1"/>
</dbReference>
<dbReference type="Proteomes" id="UP000199159">
    <property type="component" value="Unassembled WGS sequence"/>
</dbReference>
<evidence type="ECO:0000256" key="3">
    <source>
        <dbReference type="ARBA" id="ARBA00023163"/>
    </source>
</evidence>
<accession>A0A1H0WNY6</accession>
<dbReference type="InterPro" id="IPR009057">
    <property type="entry name" value="Homeodomain-like_sf"/>
</dbReference>
<evidence type="ECO:0000256" key="1">
    <source>
        <dbReference type="ARBA" id="ARBA00023015"/>
    </source>
</evidence>
<proteinExistence type="predicted"/>
<protein>
    <submittedName>
        <fullName evidence="6">DNA-binding transcriptional regulator, AcrR family</fullName>
    </submittedName>
</protein>
<dbReference type="STRING" id="930152.SAMN05216565_11313"/>
<keyword evidence="2 4" id="KW-0238">DNA-binding</keyword>
<dbReference type="InterPro" id="IPR041612">
    <property type="entry name" value="YfiR_C"/>
</dbReference>
<dbReference type="AlphaFoldDB" id="A0A1H0WNY6"/>
<keyword evidence="3" id="KW-0804">Transcription</keyword>
<dbReference type="Gene3D" id="1.10.10.60">
    <property type="entry name" value="Homeodomain-like"/>
    <property type="match status" value="1"/>
</dbReference>
<gene>
    <name evidence="6" type="ORF">SAMN05216565_11313</name>
</gene>
<dbReference type="Pfam" id="PF17922">
    <property type="entry name" value="TetR_C_17"/>
    <property type="match status" value="1"/>
</dbReference>
<evidence type="ECO:0000256" key="2">
    <source>
        <dbReference type="ARBA" id="ARBA00023125"/>
    </source>
</evidence>
<dbReference type="InterPro" id="IPR036271">
    <property type="entry name" value="Tet_transcr_reg_TetR-rel_C_sf"/>
</dbReference>
<dbReference type="PANTHER" id="PTHR47506:SF6">
    <property type="entry name" value="HTH-TYPE TRANSCRIPTIONAL REPRESSOR NEMR"/>
    <property type="match status" value="1"/>
</dbReference>
<keyword evidence="1" id="KW-0805">Transcription regulation</keyword>
<dbReference type="OrthoDB" id="9814703at2"/>
<dbReference type="EMBL" id="FNJU01000013">
    <property type="protein sequence ID" value="SDP92430.1"/>
    <property type="molecule type" value="Genomic_DNA"/>
</dbReference>
<dbReference type="InterPro" id="IPR023772">
    <property type="entry name" value="DNA-bd_HTH_TetR-type_CS"/>
</dbReference>
<evidence type="ECO:0000259" key="5">
    <source>
        <dbReference type="PROSITE" id="PS50977"/>
    </source>
</evidence>
<dbReference type="InterPro" id="IPR001647">
    <property type="entry name" value="HTH_TetR"/>
</dbReference>
<evidence type="ECO:0000313" key="6">
    <source>
        <dbReference type="EMBL" id="SDP92430.1"/>
    </source>
</evidence>
<dbReference type="Gene3D" id="1.10.357.10">
    <property type="entry name" value="Tetracycline Repressor, domain 2"/>
    <property type="match status" value="1"/>
</dbReference>
<dbReference type="PRINTS" id="PR00455">
    <property type="entry name" value="HTHTETR"/>
</dbReference>
<dbReference type="GO" id="GO:0003677">
    <property type="term" value="F:DNA binding"/>
    <property type="evidence" value="ECO:0007669"/>
    <property type="project" value="UniProtKB-UniRule"/>
</dbReference>
<evidence type="ECO:0000256" key="4">
    <source>
        <dbReference type="PROSITE-ProRule" id="PRU00335"/>
    </source>
</evidence>
<feature type="domain" description="HTH tetR-type" evidence="5">
    <location>
        <begin position="10"/>
        <end position="70"/>
    </location>
</feature>